<evidence type="ECO:0000256" key="1">
    <source>
        <dbReference type="SAM" id="MobiDB-lite"/>
    </source>
</evidence>
<keyword evidence="3" id="KW-1185">Reference proteome</keyword>
<gene>
    <name evidence="2" type="ORF">N0V83_000482</name>
</gene>
<sequence length="171" mass="18933">MGTTDSAAQPGAGWNEAQCTAALAQLEQLQVQTHDAQIDDLRLAIPRIIEPFHRPSNPNTFRLYAQGVIGSQNSIKDLHDSWKHPEAQRTFEHVKKSYSANADLAASASIPSHGWAERERREGKSKKSDKSEGVEEISAAISEEDTTRIVEDVQKTFPGIKLETQDNRISV</sequence>
<comment type="caution">
    <text evidence="2">The sequence shown here is derived from an EMBL/GenBank/DDBJ whole genome shotgun (WGS) entry which is preliminary data.</text>
</comment>
<dbReference type="AlphaFoldDB" id="A0A9W8YGP8"/>
<accession>A0A9W8YGP8</accession>
<proteinExistence type="predicted"/>
<reference evidence="2" key="1">
    <citation type="submission" date="2022-10" db="EMBL/GenBank/DDBJ databases">
        <title>Tapping the CABI collections for fungal endophytes: first genome assemblies for Collariella, Neodidymelliopsis, Ascochyta clinopodiicola, Didymella pomorum, Didymosphaeria variabile, Neocosmospora piperis and Neocucurbitaria cava.</title>
        <authorList>
            <person name="Hill R."/>
        </authorList>
    </citation>
    <scope>NUCLEOTIDE SEQUENCE</scope>
    <source>
        <strain evidence="2">IMI 356814</strain>
    </source>
</reference>
<dbReference type="EMBL" id="JAPEUY010000001">
    <property type="protein sequence ID" value="KAJ4377654.1"/>
    <property type="molecule type" value="Genomic_DNA"/>
</dbReference>
<evidence type="ECO:0000313" key="2">
    <source>
        <dbReference type="EMBL" id="KAJ4377654.1"/>
    </source>
</evidence>
<evidence type="ECO:0000313" key="3">
    <source>
        <dbReference type="Proteomes" id="UP001140560"/>
    </source>
</evidence>
<feature type="region of interest" description="Disordered" evidence="1">
    <location>
        <begin position="109"/>
        <end position="145"/>
    </location>
</feature>
<dbReference type="Proteomes" id="UP001140560">
    <property type="component" value="Unassembled WGS sequence"/>
</dbReference>
<organism evidence="2 3">
    <name type="scientific">Neocucurbitaria cava</name>
    <dbReference type="NCBI Taxonomy" id="798079"/>
    <lineage>
        <taxon>Eukaryota</taxon>
        <taxon>Fungi</taxon>
        <taxon>Dikarya</taxon>
        <taxon>Ascomycota</taxon>
        <taxon>Pezizomycotina</taxon>
        <taxon>Dothideomycetes</taxon>
        <taxon>Pleosporomycetidae</taxon>
        <taxon>Pleosporales</taxon>
        <taxon>Pleosporineae</taxon>
        <taxon>Cucurbitariaceae</taxon>
        <taxon>Neocucurbitaria</taxon>
    </lineage>
</organism>
<name>A0A9W8YGP8_9PLEO</name>
<feature type="compositionally biased region" description="Basic and acidic residues" evidence="1">
    <location>
        <begin position="115"/>
        <end position="133"/>
    </location>
</feature>
<dbReference type="OrthoDB" id="5326237at2759"/>
<protein>
    <submittedName>
        <fullName evidence="2">Uncharacterized protein</fullName>
    </submittedName>
</protein>